<gene>
    <name evidence="2" type="ORF">ACOC_LOCUS664</name>
</gene>
<dbReference type="GO" id="GO:0015038">
    <property type="term" value="F:glutathione disulfide oxidoreductase activity"/>
    <property type="evidence" value="ECO:0007669"/>
    <property type="project" value="TreeGrafter"/>
</dbReference>
<organism evidence="4">
    <name type="scientific">Angiostrongylus costaricensis</name>
    <name type="common">Nematode worm</name>
    <dbReference type="NCBI Taxonomy" id="334426"/>
    <lineage>
        <taxon>Eukaryota</taxon>
        <taxon>Metazoa</taxon>
        <taxon>Ecdysozoa</taxon>
        <taxon>Nematoda</taxon>
        <taxon>Chromadorea</taxon>
        <taxon>Rhabditida</taxon>
        <taxon>Rhabditina</taxon>
        <taxon>Rhabditomorpha</taxon>
        <taxon>Strongyloidea</taxon>
        <taxon>Metastrongylidae</taxon>
        <taxon>Angiostrongylus</taxon>
    </lineage>
</organism>
<feature type="domain" description="Glutaredoxin" evidence="1">
    <location>
        <begin position="22"/>
        <end position="85"/>
    </location>
</feature>
<keyword evidence="3" id="KW-1185">Reference proteome</keyword>
<reference evidence="4" key="1">
    <citation type="submission" date="2017-02" db="UniProtKB">
        <authorList>
            <consortium name="WormBaseParasite"/>
        </authorList>
    </citation>
    <scope>IDENTIFICATION</scope>
</reference>
<dbReference type="STRING" id="334426.A0A0R3PAP9"/>
<dbReference type="Pfam" id="PF00462">
    <property type="entry name" value="Glutaredoxin"/>
    <property type="match status" value="1"/>
</dbReference>
<dbReference type="PANTHER" id="PTHR45694:SF18">
    <property type="entry name" value="GLUTAREDOXIN-1-RELATED"/>
    <property type="match status" value="1"/>
</dbReference>
<evidence type="ECO:0000259" key="1">
    <source>
        <dbReference type="Pfam" id="PF00462"/>
    </source>
</evidence>
<dbReference type="SUPFAM" id="SSF52833">
    <property type="entry name" value="Thioredoxin-like"/>
    <property type="match status" value="1"/>
</dbReference>
<evidence type="ECO:0000313" key="4">
    <source>
        <dbReference type="WBParaSite" id="ACOC_0000066301-mRNA-1"/>
    </source>
</evidence>
<dbReference type="EMBL" id="UYYA01000074">
    <property type="protein sequence ID" value="VDM52249.1"/>
    <property type="molecule type" value="Genomic_DNA"/>
</dbReference>
<dbReference type="InterPro" id="IPR002109">
    <property type="entry name" value="Glutaredoxin"/>
</dbReference>
<dbReference type="Gene3D" id="3.40.30.10">
    <property type="entry name" value="Glutaredoxin"/>
    <property type="match status" value="1"/>
</dbReference>
<dbReference type="PANTHER" id="PTHR45694">
    <property type="entry name" value="GLUTAREDOXIN 2"/>
    <property type="match status" value="1"/>
</dbReference>
<evidence type="ECO:0000313" key="2">
    <source>
        <dbReference type="EMBL" id="VDM52249.1"/>
    </source>
</evidence>
<dbReference type="InterPro" id="IPR036249">
    <property type="entry name" value="Thioredoxin-like_sf"/>
</dbReference>
<dbReference type="GO" id="GO:0005737">
    <property type="term" value="C:cytoplasm"/>
    <property type="evidence" value="ECO:0007669"/>
    <property type="project" value="TreeGrafter"/>
</dbReference>
<dbReference type="WBParaSite" id="ACOC_0000066301-mRNA-1">
    <property type="protein sequence ID" value="ACOC_0000066301-mRNA-1"/>
    <property type="gene ID" value="ACOC_0000066301"/>
</dbReference>
<proteinExistence type="predicted"/>
<dbReference type="InterPro" id="IPR011899">
    <property type="entry name" value="Glutaredoxin_euk/vir"/>
</dbReference>
<protein>
    <submittedName>
        <fullName evidence="4">Glutaredoxin domain-containing protein</fullName>
    </submittedName>
</protein>
<sequence length="110" mass="12502">MFPPLSRIESRKTGGVSSMNLVVIYSKTYCSYSQKLKKLLIPYPIKDLKIVELDEQKEMEPMQMVLERITGRSTVPQLFIGGDFVGGHDETRAIEDRGDLRRLLKSAQAL</sequence>
<dbReference type="CDD" id="cd03419">
    <property type="entry name" value="GRX_GRXh_1_2_like"/>
    <property type="match status" value="1"/>
</dbReference>
<dbReference type="PRINTS" id="PR00160">
    <property type="entry name" value="GLUTAREDOXIN"/>
</dbReference>
<evidence type="ECO:0000313" key="3">
    <source>
        <dbReference type="Proteomes" id="UP000267027"/>
    </source>
</evidence>
<dbReference type="PROSITE" id="PS51354">
    <property type="entry name" value="GLUTAREDOXIN_2"/>
    <property type="match status" value="1"/>
</dbReference>
<dbReference type="AlphaFoldDB" id="A0A0R3PAP9"/>
<dbReference type="NCBIfam" id="TIGR02180">
    <property type="entry name" value="GRX_euk"/>
    <property type="match status" value="1"/>
</dbReference>
<dbReference type="OrthoDB" id="418495at2759"/>
<dbReference type="InterPro" id="IPR014025">
    <property type="entry name" value="Glutaredoxin_subgr"/>
</dbReference>
<dbReference type="Proteomes" id="UP000267027">
    <property type="component" value="Unassembled WGS sequence"/>
</dbReference>
<accession>A0A0R3PAP9</accession>
<dbReference type="GO" id="GO:0034599">
    <property type="term" value="P:cellular response to oxidative stress"/>
    <property type="evidence" value="ECO:0007669"/>
    <property type="project" value="TreeGrafter"/>
</dbReference>
<reference evidence="2 3" key="2">
    <citation type="submission" date="2018-11" db="EMBL/GenBank/DDBJ databases">
        <authorList>
            <consortium name="Pathogen Informatics"/>
        </authorList>
    </citation>
    <scope>NUCLEOTIDE SEQUENCE [LARGE SCALE GENOMIC DNA]</scope>
    <source>
        <strain evidence="2 3">Costa Rica</strain>
    </source>
</reference>
<name>A0A0R3PAP9_ANGCS</name>